<name>A0AAV9TCX5_9PEZI</name>
<feature type="signal peptide" evidence="1">
    <location>
        <begin position="1"/>
        <end position="20"/>
    </location>
</feature>
<dbReference type="Pfam" id="PF12680">
    <property type="entry name" value="SnoaL_2"/>
    <property type="match status" value="1"/>
</dbReference>
<accession>A0AAV9TCX5</accession>
<protein>
    <recommendedName>
        <fullName evidence="2">SnoaL-like domain-containing protein</fullName>
    </recommendedName>
</protein>
<comment type="caution">
    <text evidence="3">The sequence shown here is derived from an EMBL/GenBank/DDBJ whole genome shotgun (WGS) entry which is preliminary data.</text>
</comment>
<dbReference type="Proteomes" id="UP001327957">
    <property type="component" value="Unassembled WGS sequence"/>
</dbReference>
<evidence type="ECO:0000259" key="2">
    <source>
        <dbReference type="Pfam" id="PF12680"/>
    </source>
</evidence>
<evidence type="ECO:0000256" key="1">
    <source>
        <dbReference type="SAM" id="SignalP"/>
    </source>
</evidence>
<sequence length="160" mass="17993">MHFFTLLTFGLGTLALDVSAASSLRAQTQPNCPPQHGKSKQQQVIFEDFVQTFYKELNAEKALLNHMPEDYIQHNPNVLSGRQNAIDFAGPLFASGVNFTILRYAVENDFAFIHTRMDINGAAEPIAVVDIWRFEGTCMVEHWDVFQTKDANSTNPLALF</sequence>
<organism evidence="3 4">
    <name type="scientific">Colletotrichum tabaci</name>
    <dbReference type="NCBI Taxonomy" id="1209068"/>
    <lineage>
        <taxon>Eukaryota</taxon>
        <taxon>Fungi</taxon>
        <taxon>Dikarya</taxon>
        <taxon>Ascomycota</taxon>
        <taxon>Pezizomycotina</taxon>
        <taxon>Sordariomycetes</taxon>
        <taxon>Hypocreomycetidae</taxon>
        <taxon>Glomerellales</taxon>
        <taxon>Glomerellaceae</taxon>
        <taxon>Colletotrichum</taxon>
        <taxon>Colletotrichum destructivum species complex</taxon>
    </lineage>
</organism>
<proteinExistence type="predicted"/>
<dbReference type="InterPro" id="IPR037401">
    <property type="entry name" value="SnoaL-like"/>
</dbReference>
<dbReference type="AlphaFoldDB" id="A0AAV9TCX5"/>
<evidence type="ECO:0000313" key="3">
    <source>
        <dbReference type="EMBL" id="KAK6218572.1"/>
    </source>
</evidence>
<gene>
    <name evidence="3" type="ORF">QIS74_06452</name>
</gene>
<feature type="domain" description="SnoaL-like" evidence="2">
    <location>
        <begin position="51"/>
        <end position="141"/>
    </location>
</feature>
<feature type="chain" id="PRO_5044024220" description="SnoaL-like domain-containing protein" evidence="1">
    <location>
        <begin position="21"/>
        <end position="160"/>
    </location>
</feature>
<dbReference type="SUPFAM" id="SSF54427">
    <property type="entry name" value="NTF2-like"/>
    <property type="match status" value="1"/>
</dbReference>
<keyword evidence="1" id="KW-0732">Signal</keyword>
<dbReference type="InterPro" id="IPR032710">
    <property type="entry name" value="NTF2-like_dom_sf"/>
</dbReference>
<dbReference type="Gene3D" id="3.10.450.50">
    <property type="match status" value="1"/>
</dbReference>
<reference evidence="3 4" key="1">
    <citation type="submission" date="2023-04" db="EMBL/GenBank/DDBJ databases">
        <title>Colletotrichum tabacum stain YC1 causing leaf anthracnose on Nicotiana tabacum(L.) cv.</title>
        <authorList>
            <person name="Ji Z."/>
            <person name="Wang M."/>
            <person name="Zhang J."/>
            <person name="Wang N."/>
            <person name="Zhou Z."/>
        </authorList>
    </citation>
    <scope>NUCLEOTIDE SEQUENCE [LARGE SCALE GENOMIC DNA]</scope>
    <source>
        <strain evidence="3 4">YC1</strain>
    </source>
</reference>
<evidence type="ECO:0000313" key="4">
    <source>
        <dbReference type="Proteomes" id="UP001327957"/>
    </source>
</evidence>
<keyword evidence="4" id="KW-1185">Reference proteome</keyword>
<dbReference type="EMBL" id="JASAOK010000033">
    <property type="protein sequence ID" value="KAK6218572.1"/>
    <property type="molecule type" value="Genomic_DNA"/>
</dbReference>